<evidence type="ECO:0000256" key="2">
    <source>
        <dbReference type="ARBA" id="ARBA00004666"/>
    </source>
</evidence>
<dbReference type="GO" id="GO:0005829">
    <property type="term" value="C:cytosol"/>
    <property type="evidence" value="ECO:0007669"/>
    <property type="project" value="TreeGrafter"/>
</dbReference>
<dbReference type="STRING" id="307972.A0A2G8K2S8"/>
<keyword evidence="5 11" id="KW-0479">Metal-binding</keyword>
<dbReference type="PANTHER" id="PTHR10309">
    <property type="entry name" value="MANNOSE-6-PHOSPHATE ISOMERASE"/>
    <property type="match status" value="1"/>
</dbReference>
<keyword evidence="6 11" id="KW-0862">Zinc</keyword>
<feature type="chain" id="PRO_5013748546" description="mannose-6-phosphate isomerase" evidence="12">
    <location>
        <begin position="18"/>
        <end position="437"/>
    </location>
</feature>
<evidence type="ECO:0000256" key="1">
    <source>
        <dbReference type="ARBA" id="ARBA00000757"/>
    </source>
</evidence>
<dbReference type="FunFam" id="1.10.441.10:FF:000001">
    <property type="entry name" value="Mannose-6-phosphate isomerase"/>
    <property type="match status" value="1"/>
</dbReference>
<feature type="domain" description="Phosphomannose isomerase type I catalytic" evidence="13">
    <location>
        <begin position="15"/>
        <end position="162"/>
    </location>
</feature>
<dbReference type="InterPro" id="IPR001250">
    <property type="entry name" value="Man6P_Isoase-1"/>
</dbReference>
<feature type="binding site" evidence="11">
    <location>
        <position position="121"/>
    </location>
    <ligand>
        <name>Zn(2+)</name>
        <dbReference type="ChEBI" id="CHEBI:29105"/>
    </ligand>
</feature>
<feature type="signal peptide" evidence="12">
    <location>
        <begin position="1"/>
        <end position="17"/>
    </location>
</feature>
<dbReference type="InterPro" id="IPR016305">
    <property type="entry name" value="Mannose-6-P_Isomerase"/>
</dbReference>
<evidence type="ECO:0000256" key="8">
    <source>
        <dbReference type="ARBA" id="ARBA00029741"/>
    </source>
</evidence>
<proteinExistence type="inferred from homology"/>
<comment type="catalytic activity">
    <reaction evidence="1">
        <text>D-mannose 6-phosphate = D-fructose 6-phosphate</text>
        <dbReference type="Rhea" id="RHEA:12356"/>
        <dbReference type="ChEBI" id="CHEBI:58735"/>
        <dbReference type="ChEBI" id="CHEBI:61527"/>
        <dbReference type="EC" id="5.3.1.8"/>
    </reaction>
</comment>
<dbReference type="PIRSF" id="PIRSF001480">
    <property type="entry name" value="Mannose-6-phosphate_isomerase"/>
    <property type="match status" value="1"/>
</dbReference>
<evidence type="ECO:0000256" key="12">
    <source>
        <dbReference type="SAM" id="SignalP"/>
    </source>
</evidence>
<dbReference type="EC" id="5.3.1.8" evidence="4"/>
<comment type="pathway">
    <text evidence="2">Nucleotide-sugar biosynthesis; GDP-alpha-D-mannose biosynthesis; alpha-D-mannose 1-phosphate from D-fructose 6-phosphate: step 1/2.</text>
</comment>
<dbReference type="Pfam" id="PF20511">
    <property type="entry name" value="PMI_typeI_cat"/>
    <property type="match status" value="1"/>
</dbReference>
<feature type="binding site" evidence="11">
    <location>
        <position position="119"/>
    </location>
    <ligand>
        <name>Zn(2+)</name>
        <dbReference type="ChEBI" id="CHEBI:29105"/>
    </ligand>
</feature>
<evidence type="ECO:0000259" key="14">
    <source>
        <dbReference type="Pfam" id="PF20512"/>
    </source>
</evidence>
<dbReference type="PROSITE" id="PS00965">
    <property type="entry name" value="PMI_I_1"/>
    <property type="match status" value="1"/>
</dbReference>
<dbReference type="GO" id="GO:0008270">
    <property type="term" value="F:zinc ion binding"/>
    <property type="evidence" value="ECO:0007669"/>
    <property type="project" value="InterPro"/>
</dbReference>
<evidence type="ECO:0000256" key="5">
    <source>
        <dbReference type="ARBA" id="ARBA00022723"/>
    </source>
</evidence>
<dbReference type="InterPro" id="IPR014710">
    <property type="entry name" value="RmlC-like_jellyroll"/>
</dbReference>
<dbReference type="NCBIfam" id="TIGR00218">
    <property type="entry name" value="manA"/>
    <property type="match status" value="1"/>
</dbReference>
<sequence length="437" mass="48333">MTFIDLFCCVPSFAVFTLQCAVKNNAWGSIGTKSEVALLRQGGDSTFELQDDMTYAELWMGTHVKGDSILTSSEHAGKTLSQWVEEHPDCLGSKVRSKFNDQLPYLFKVLSINKTLSIQAHPNKTHAEQLNAKHPDIYVDDNHKPEMALALTPFEGMNGFKRLSKIVHFLEAIPEFRTVVGEKETKALQEACRTDPKGTSDSAKAVLKKSFTSFMNRDESLVSEQLDKLEKRFQKLVDEGQDISNVDGEIFLRLCKEYPGDAGSFVSYFFNVMTLKPGEAMFLQANEPHAYMSGDCIECMACSDNVVRAGLTAKYKDVPTLCEMLSYITSTPEERIFDSHVDPSDPCVTIYNPAIPDFAIAKVEILAETRNHTLGAYDSGSIVLFIRGSATATSSSISETLSLRRGSVIFVAAGESVQLNLESNDGLLAFRAYCPLD</sequence>
<accession>A0A2G8K2S8</accession>
<dbReference type="OrthoDB" id="6605218at2759"/>
<dbReference type="GO" id="GO:0005975">
    <property type="term" value="P:carbohydrate metabolic process"/>
    <property type="evidence" value="ECO:0007669"/>
    <property type="project" value="InterPro"/>
</dbReference>
<evidence type="ECO:0000256" key="9">
    <source>
        <dbReference type="ARBA" id="ARBA00030762"/>
    </source>
</evidence>
<evidence type="ECO:0000256" key="10">
    <source>
        <dbReference type="PIRSR" id="PIRSR001480-1"/>
    </source>
</evidence>
<protein>
    <recommendedName>
        <fullName evidence="4">mannose-6-phosphate isomerase</fullName>
        <ecNumber evidence="4">5.3.1.8</ecNumber>
    </recommendedName>
    <alternativeName>
        <fullName evidence="8">Phosphohexomutase</fullName>
    </alternativeName>
    <alternativeName>
        <fullName evidence="9">Phosphomannose isomerase</fullName>
    </alternativeName>
</protein>
<dbReference type="PANTHER" id="PTHR10309:SF0">
    <property type="entry name" value="MANNOSE-6-PHOSPHATE ISOMERASE"/>
    <property type="match status" value="1"/>
</dbReference>
<dbReference type="GO" id="GO:0009298">
    <property type="term" value="P:GDP-mannose biosynthetic process"/>
    <property type="evidence" value="ECO:0007669"/>
    <property type="project" value="UniProtKB-UniPathway"/>
</dbReference>
<evidence type="ECO:0000256" key="11">
    <source>
        <dbReference type="PIRSR" id="PIRSR001480-2"/>
    </source>
</evidence>
<keyword evidence="16" id="KW-1185">Reference proteome</keyword>
<dbReference type="AlphaFoldDB" id="A0A2G8K2S8"/>
<keyword evidence="12" id="KW-0732">Signal</keyword>
<dbReference type="InterPro" id="IPR011051">
    <property type="entry name" value="RmlC_Cupin_sf"/>
</dbReference>
<dbReference type="Gene3D" id="1.10.441.10">
    <property type="entry name" value="Phosphomannose Isomerase, domain 2"/>
    <property type="match status" value="1"/>
</dbReference>
<dbReference type="EMBL" id="MRZV01000943">
    <property type="protein sequence ID" value="PIK42316.1"/>
    <property type="molecule type" value="Genomic_DNA"/>
</dbReference>
<keyword evidence="7 15" id="KW-0413">Isomerase</keyword>
<feature type="binding site" evidence="11">
    <location>
        <position position="146"/>
    </location>
    <ligand>
        <name>Zn(2+)</name>
        <dbReference type="ChEBI" id="CHEBI:29105"/>
    </ligand>
</feature>
<dbReference type="SUPFAM" id="SSF51182">
    <property type="entry name" value="RmlC-like cupins"/>
    <property type="match status" value="1"/>
</dbReference>
<dbReference type="PRINTS" id="PR00714">
    <property type="entry name" value="MAN6PISMRASE"/>
</dbReference>
<dbReference type="Gene3D" id="2.60.120.10">
    <property type="entry name" value="Jelly Rolls"/>
    <property type="match status" value="2"/>
</dbReference>
<dbReference type="GO" id="GO:0004476">
    <property type="term" value="F:mannose-6-phosphate isomerase activity"/>
    <property type="evidence" value="ECO:0007669"/>
    <property type="project" value="UniProtKB-EC"/>
</dbReference>
<comment type="similarity">
    <text evidence="3">Belongs to the mannose-6-phosphate isomerase type 1 family.</text>
</comment>
<comment type="caution">
    <text evidence="15">The sequence shown here is derived from an EMBL/GenBank/DDBJ whole genome shotgun (WGS) entry which is preliminary data.</text>
</comment>
<comment type="cofactor">
    <cofactor evidence="11">
        <name>Zn(2+)</name>
        <dbReference type="ChEBI" id="CHEBI:29105"/>
    </cofactor>
    <text evidence="11">Binds 1 zinc ion per subunit.</text>
</comment>
<dbReference type="Pfam" id="PF20512">
    <property type="entry name" value="PMI_typeI_hel"/>
    <property type="match status" value="1"/>
</dbReference>
<dbReference type="FunFam" id="2.60.120.10:FF:000044">
    <property type="entry name" value="Mannose-6-phosphate isomerase"/>
    <property type="match status" value="1"/>
</dbReference>
<evidence type="ECO:0000313" key="15">
    <source>
        <dbReference type="EMBL" id="PIK42316.1"/>
    </source>
</evidence>
<evidence type="ECO:0000259" key="13">
    <source>
        <dbReference type="Pfam" id="PF20511"/>
    </source>
</evidence>
<evidence type="ECO:0000313" key="16">
    <source>
        <dbReference type="Proteomes" id="UP000230750"/>
    </source>
</evidence>
<dbReference type="UniPathway" id="UPA00126">
    <property type="reaction ID" value="UER00423"/>
</dbReference>
<dbReference type="Proteomes" id="UP000230750">
    <property type="component" value="Unassembled WGS sequence"/>
</dbReference>
<gene>
    <name evidence="15" type="ORF">BSL78_20846</name>
</gene>
<dbReference type="InterPro" id="IPR018050">
    <property type="entry name" value="Pmannose_isomerase-type1_CS"/>
</dbReference>
<reference evidence="15 16" key="1">
    <citation type="journal article" date="2017" name="PLoS Biol.">
        <title>The sea cucumber genome provides insights into morphological evolution and visceral regeneration.</title>
        <authorList>
            <person name="Zhang X."/>
            <person name="Sun L."/>
            <person name="Yuan J."/>
            <person name="Sun Y."/>
            <person name="Gao Y."/>
            <person name="Zhang L."/>
            <person name="Li S."/>
            <person name="Dai H."/>
            <person name="Hamel J.F."/>
            <person name="Liu C."/>
            <person name="Yu Y."/>
            <person name="Liu S."/>
            <person name="Lin W."/>
            <person name="Guo K."/>
            <person name="Jin S."/>
            <person name="Xu P."/>
            <person name="Storey K.B."/>
            <person name="Huan P."/>
            <person name="Zhang T."/>
            <person name="Zhou Y."/>
            <person name="Zhang J."/>
            <person name="Lin C."/>
            <person name="Li X."/>
            <person name="Xing L."/>
            <person name="Huo D."/>
            <person name="Sun M."/>
            <person name="Wang L."/>
            <person name="Mercier A."/>
            <person name="Li F."/>
            <person name="Yang H."/>
            <person name="Xiang J."/>
        </authorList>
    </citation>
    <scope>NUCLEOTIDE SEQUENCE [LARGE SCALE GENOMIC DNA]</scope>
    <source>
        <strain evidence="15">Shaxun</strain>
        <tissue evidence="15">Muscle</tissue>
    </source>
</reference>
<name>A0A2G8K2S8_STIJA</name>
<dbReference type="InterPro" id="IPR046458">
    <property type="entry name" value="PMI_typeI_hel"/>
</dbReference>
<dbReference type="InterPro" id="IPR046457">
    <property type="entry name" value="PMI_typeI_cat"/>
</dbReference>
<feature type="binding site" evidence="11">
    <location>
        <position position="289"/>
    </location>
    <ligand>
        <name>Zn(2+)</name>
        <dbReference type="ChEBI" id="CHEBI:29105"/>
    </ligand>
</feature>
<feature type="domain" description="Phosphomannose isomerase type I helical insertion" evidence="14">
    <location>
        <begin position="180"/>
        <end position="269"/>
    </location>
</feature>
<evidence type="ECO:0000256" key="4">
    <source>
        <dbReference type="ARBA" id="ARBA00011956"/>
    </source>
</evidence>
<feature type="active site" evidence="10">
    <location>
        <position position="308"/>
    </location>
</feature>
<evidence type="ECO:0000256" key="3">
    <source>
        <dbReference type="ARBA" id="ARBA00010772"/>
    </source>
</evidence>
<evidence type="ECO:0000256" key="7">
    <source>
        <dbReference type="ARBA" id="ARBA00023235"/>
    </source>
</evidence>
<evidence type="ECO:0000256" key="6">
    <source>
        <dbReference type="ARBA" id="ARBA00022833"/>
    </source>
</evidence>
<dbReference type="CDD" id="cd07011">
    <property type="entry name" value="cupin_PMI_type_I_N"/>
    <property type="match status" value="1"/>
</dbReference>
<organism evidence="15 16">
    <name type="scientific">Stichopus japonicus</name>
    <name type="common">Sea cucumber</name>
    <dbReference type="NCBI Taxonomy" id="307972"/>
    <lineage>
        <taxon>Eukaryota</taxon>
        <taxon>Metazoa</taxon>
        <taxon>Echinodermata</taxon>
        <taxon>Eleutherozoa</taxon>
        <taxon>Echinozoa</taxon>
        <taxon>Holothuroidea</taxon>
        <taxon>Aspidochirotacea</taxon>
        <taxon>Aspidochirotida</taxon>
        <taxon>Stichopodidae</taxon>
        <taxon>Apostichopus</taxon>
    </lineage>
</organism>